<dbReference type="GO" id="GO:0015716">
    <property type="term" value="P:organic phosphonate transport"/>
    <property type="evidence" value="ECO:0007669"/>
    <property type="project" value="InterPro"/>
</dbReference>
<dbReference type="OrthoDB" id="530475at2"/>
<dbReference type="PATRIC" id="fig|80878.5.peg.3813"/>
<evidence type="ECO:0000313" key="2">
    <source>
        <dbReference type="Proteomes" id="UP000032566"/>
    </source>
</evidence>
<dbReference type="STRING" id="80878.RP29_02500"/>
<dbReference type="RefSeq" id="WP_044395518.1">
    <property type="nucleotide sequence ID" value="NZ_JBKBXS010000001.1"/>
</dbReference>
<keyword evidence="2" id="KW-1185">Reference proteome</keyword>
<dbReference type="EMBL" id="JXYQ01000008">
    <property type="protein sequence ID" value="KJA11869.1"/>
    <property type="molecule type" value="Genomic_DNA"/>
</dbReference>
<organism evidence="1 2">
    <name type="scientific">Acidovorax temperans</name>
    <dbReference type="NCBI Taxonomy" id="80878"/>
    <lineage>
        <taxon>Bacteria</taxon>
        <taxon>Pseudomonadati</taxon>
        <taxon>Pseudomonadota</taxon>
        <taxon>Betaproteobacteria</taxon>
        <taxon>Burkholderiales</taxon>
        <taxon>Comamonadaceae</taxon>
        <taxon>Acidovorax</taxon>
    </lineage>
</organism>
<dbReference type="InterPro" id="IPR009609">
    <property type="entry name" value="Phosphonate_metab_PhnG"/>
</dbReference>
<reference evidence="1 2" key="1">
    <citation type="submission" date="2014-12" db="EMBL/GenBank/DDBJ databases">
        <title>Isolation of bacteria from lake water.</title>
        <authorList>
            <person name="Sheng K.-Y."/>
            <person name="Chin P.-S."/>
            <person name="Chan K.-G."/>
            <person name="Tan G.S."/>
        </authorList>
    </citation>
    <scope>NUCLEOTIDE SEQUENCE [LARGE SCALE GENOMIC DNA]</scope>
    <source>
        <strain evidence="1 2">KY4</strain>
    </source>
</reference>
<protein>
    <submittedName>
        <fullName evidence="1">Alkylphosphonate utilization protein</fullName>
    </submittedName>
</protein>
<accession>A0A0D7KCW8</accession>
<dbReference type="AlphaFoldDB" id="A0A0D7KCW8"/>
<proteinExistence type="predicted"/>
<name>A0A0D7KCW8_9BURK</name>
<dbReference type="Proteomes" id="UP000032566">
    <property type="component" value="Unassembled WGS sequence"/>
</dbReference>
<sequence length="171" mass="18558">MFQAFDNPGPGRPLERAQWMALLARAPLGLLESALHDEVHRPARWLRTPETGLMMVQGRAGGTGERFNLGEVTVTRCALRVAQPGIADAEATVGVAYVLGRSHRQVHLAALADALLQNPARQAALDAQLLEPIRSHLRSVQATRQARAASTKVDFFTVARESGSDSDEDDE</sequence>
<evidence type="ECO:0000313" key="1">
    <source>
        <dbReference type="EMBL" id="KJA11869.1"/>
    </source>
</evidence>
<comment type="caution">
    <text evidence="1">The sequence shown here is derived from an EMBL/GenBank/DDBJ whole genome shotgun (WGS) entry which is preliminary data.</text>
</comment>
<dbReference type="Pfam" id="PF06754">
    <property type="entry name" value="PhnG"/>
    <property type="match status" value="1"/>
</dbReference>
<dbReference type="GO" id="GO:0019634">
    <property type="term" value="P:organic phosphonate metabolic process"/>
    <property type="evidence" value="ECO:0007669"/>
    <property type="project" value="InterPro"/>
</dbReference>
<gene>
    <name evidence="1" type="ORF">RP29_02500</name>
</gene>
<dbReference type="NCBIfam" id="TIGR03293">
    <property type="entry name" value="PhnG_redo"/>
    <property type="match status" value="1"/>
</dbReference>